<dbReference type="Proteomes" id="UP000314960">
    <property type="component" value="Chromosome"/>
</dbReference>
<gene>
    <name evidence="2" type="ORF">BSQ49_04360</name>
</gene>
<feature type="transmembrane region" description="Helical" evidence="1">
    <location>
        <begin position="337"/>
        <end position="362"/>
    </location>
</feature>
<feature type="transmembrane region" description="Helical" evidence="1">
    <location>
        <begin position="7"/>
        <end position="26"/>
    </location>
</feature>
<evidence type="ECO:0000313" key="3">
    <source>
        <dbReference type="Proteomes" id="UP000314960"/>
    </source>
</evidence>
<protein>
    <recommendedName>
        <fullName evidence="4">Oligosaccharide repeat unit polymerase</fullName>
    </recommendedName>
</protein>
<feature type="transmembrane region" description="Helical" evidence="1">
    <location>
        <begin position="382"/>
        <end position="409"/>
    </location>
</feature>
<feature type="transmembrane region" description="Helical" evidence="1">
    <location>
        <begin position="75"/>
        <end position="92"/>
    </location>
</feature>
<name>A0A3S6QND7_9LACO</name>
<keyword evidence="1" id="KW-1133">Transmembrane helix</keyword>
<feature type="transmembrane region" description="Helical" evidence="1">
    <location>
        <begin position="190"/>
        <end position="208"/>
    </location>
</feature>
<keyword evidence="1" id="KW-0812">Transmembrane</keyword>
<dbReference type="EMBL" id="CP018176">
    <property type="protein sequence ID" value="AUJ29492.1"/>
    <property type="molecule type" value="Genomic_DNA"/>
</dbReference>
<evidence type="ECO:0008006" key="4">
    <source>
        <dbReference type="Google" id="ProtNLM"/>
    </source>
</evidence>
<dbReference type="RefSeq" id="WP_141053030.1">
    <property type="nucleotide sequence ID" value="NZ_CP018176.1"/>
</dbReference>
<evidence type="ECO:0000256" key="1">
    <source>
        <dbReference type="SAM" id="Phobius"/>
    </source>
</evidence>
<keyword evidence="1" id="KW-0472">Membrane</keyword>
<feature type="transmembrane region" description="Helical" evidence="1">
    <location>
        <begin position="112"/>
        <end position="133"/>
    </location>
</feature>
<feature type="transmembrane region" description="Helical" evidence="1">
    <location>
        <begin position="140"/>
        <end position="170"/>
    </location>
</feature>
<organism evidence="2 3">
    <name type="scientific">Liquorilactobacillus hordei</name>
    <dbReference type="NCBI Taxonomy" id="468911"/>
    <lineage>
        <taxon>Bacteria</taxon>
        <taxon>Bacillati</taxon>
        <taxon>Bacillota</taxon>
        <taxon>Bacilli</taxon>
        <taxon>Lactobacillales</taxon>
        <taxon>Lactobacillaceae</taxon>
        <taxon>Liquorilactobacillus</taxon>
    </lineage>
</organism>
<evidence type="ECO:0000313" key="2">
    <source>
        <dbReference type="EMBL" id="AUJ29492.1"/>
    </source>
</evidence>
<accession>A0A3S6QND7</accession>
<dbReference type="KEGG" id="lhw:BSQ49_04360"/>
<feature type="transmembrane region" description="Helical" evidence="1">
    <location>
        <begin position="32"/>
        <end position="54"/>
    </location>
</feature>
<dbReference type="AlphaFoldDB" id="A0A3S6QND7"/>
<sequence>MHRLGPYQLYSFSFLVVIVIYLFGWSNIYPKLTLAVLSFLILSIILSFLMGKFFNKHIYKNRILFENEFKFKKKYIFYTMIILCGNLLNGIYSHGFPLFGGFSYNNYGMPLINAGLGVFSSYFSSYIFLVLLLDKKYRKISFILFVVSLGTFVLALSRGMIVITLLNCVWEYLGVKQYKKTKNKNYNKKFMLVSVVLGMYIFGLLGNYRLNNEVGLTDNDIFNSNLILNVGDATQKFVTSFIPTPFYWTYLYASSPLANLQNIVDKRVENNMSRKYEAFIFTQTIPTIFGKRLFAEFYQNEFNSADKTSNIVSDYNQSNQYQISRNLNVGTTYYNAFYILGWSGVFFMNVFILGLPIAYFLIFNRFLGRYGIIAYSIFNSMYLLLIFDNFIVFTGLSLQLLFPVIQGVYSKIKFKNNKKNIL</sequence>
<reference evidence="2 3" key="1">
    <citation type="submission" date="2016-11" db="EMBL/GenBank/DDBJ databases">
        <title>Interaction between Lactobacillus species and yeast in water kefir.</title>
        <authorList>
            <person name="Behr J."/>
            <person name="Xu D."/>
            <person name="Vogel R.F."/>
        </authorList>
    </citation>
    <scope>NUCLEOTIDE SEQUENCE [LARGE SCALE GENOMIC DNA]</scope>
    <source>
        <strain evidence="2 3">TMW 1.1822</strain>
    </source>
</reference>
<proteinExistence type="predicted"/>